<reference evidence="21" key="1">
    <citation type="journal article" date="2017" name="Nat. Commun.">
        <title>The asparagus genome sheds light on the origin and evolution of a young Y chromosome.</title>
        <authorList>
            <person name="Harkess A."/>
            <person name="Zhou J."/>
            <person name="Xu C."/>
            <person name="Bowers J.E."/>
            <person name="Van der Hulst R."/>
            <person name="Ayyampalayam S."/>
            <person name="Mercati F."/>
            <person name="Riccardi P."/>
            <person name="McKain M.R."/>
            <person name="Kakrana A."/>
            <person name="Tang H."/>
            <person name="Ray J."/>
            <person name="Groenendijk J."/>
            <person name="Arikit S."/>
            <person name="Mathioni S.M."/>
            <person name="Nakano M."/>
            <person name="Shan H."/>
            <person name="Telgmann-Rauber A."/>
            <person name="Kanno A."/>
            <person name="Yue Z."/>
            <person name="Chen H."/>
            <person name="Li W."/>
            <person name="Chen Y."/>
            <person name="Xu X."/>
            <person name="Zhang Y."/>
            <person name="Luo S."/>
            <person name="Chen H."/>
            <person name="Gao J."/>
            <person name="Mao Z."/>
            <person name="Pires J.C."/>
            <person name="Luo M."/>
            <person name="Kudrna D."/>
            <person name="Wing R.A."/>
            <person name="Meyers B.C."/>
            <person name="Yi K."/>
            <person name="Kong H."/>
            <person name="Lavrijsen P."/>
            <person name="Sunseri F."/>
            <person name="Falavigna A."/>
            <person name="Ye Y."/>
            <person name="Leebens-Mack J.H."/>
            <person name="Chen G."/>
        </authorList>
    </citation>
    <scope>NUCLEOTIDE SEQUENCE [LARGE SCALE GENOMIC DNA]</scope>
    <source>
        <strain evidence="21">cv. DH0086</strain>
    </source>
</reference>
<organism evidence="20 21">
    <name type="scientific">Asparagus officinalis</name>
    <name type="common">Garden asparagus</name>
    <dbReference type="NCBI Taxonomy" id="4686"/>
    <lineage>
        <taxon>Eukaryota</taxon>
        <taxon>Viridiplantae</taxon>
        <taxon>Streptophyta</taxon>
        <taxon>Embryophyta</taxon>
        <taxon>Tracheophyta</taxon>
        <taxon>Spermatophyta</taxon>
        <taxon>Magnoliopsida</taxon>
        <taxon>Liliopsida</taxon>
        <taxon>Asparagales</taxon>
        <taxon>Asparagaceae</taxon>
        <taxon>Asparagoideae</taxon>
        <taxon>Asparagus</taxon>
    </lineage>
</organism>
<evidence type="ECO:0000256" key="11">
    <source>
        <dbReference type="ARBA" id="ARBA00023212"/>
    </source>
</evidence>
<comment type="subunit">
    <text evidence="15">Homotetramer. Interacts with PCTP.</text>
</comment>
<dbReference type="InterPro" id="IPR006683">
    <property type="entry name" value="Thioestr_dom"/>
</dbReference>
<protein>
    <recommendedName>
        <fullName evidence="16">Acyl-coenzyme A thioesterase 13</fullName>
    </recommendedName>
    <alternativeName>
        <fullName evidence="17">Hotdog-fold thioesterase superfamily member 2</fullName>
    </alternativeName>
    <alternativeName>
        <fullName evidence="18">Thioesterase superfamily member 2</fullName>
    </alternativeName>
</protein>
<keyword evidence="10" id="KW-0496">Mitochondrion</keyword>
<dbReference type="OrthoDB" id="46529at2759"/>
<dbReference type="FunFam" id="3.10.129.10:FF:000021">
    <property type="entry name" value="Acyl-coenzyme A thioesterase 13"/>
    <property type="match status" value="1"/>
</dbReference>
<evidence type="ECO:0000256" key="1">
    <source>
        <dbReference type="ARBA" id="ARBA00004123"/>
    </source>
</evidence>
<name>A0A5P1E4S1_ASPOF</name>
<evidence type="ECO:0000256" key="5">
    <source>
        <dbReference type="ARBA" id="ARBA00008324"/>
    </source>
</evidence>
<dbReference type="OMA" id="WDAQRAN"/>
<evidence type="ECO:0000256" key="17">
    <source>
        <dbReference type="ARBA" id="ARBA00081533"/>
    </source>
</evidence>
<comment type="subcellular location">
    <subcellularLocation>
        <location evidence="3">Cytoplasm</location>
        <location evidence="3">Cytoskeleton</location>
        <location evidence="3">Spindle</location>
    </subcellularLocation>
    <subcellularLocation>
        <location evidence="4">Cytoplasm</location>
        <location evidence="4">Cytosol</location>
    </subcellularLocation>
    <subcellularLocation>
        <location evidence="2">Mitochondrion</location>
    </subcellularLocation>
    <subcellularLocation>
        <location evidence="1">Nucleus</location>
    </subcellularLocation>
</comment>
<evidence type="ECO:0000256" key="6">
    <source>
        <dbReference type="ARBA" id="ARBA00022490"/>
    </source>
</evidence>
<dbReference type="Gramene" id="ONK56445">
    <property type="protein sequence ID" value="ONK56445"/>
    <property type="gene ID" value="A4U43_C10F8790"/>
</dbReference>
<evidence type="ECO:0000256" key="15">
    <source>
        <dbReference type="ARBA" id="ARBA00064709"/>
    </source>
</evidence>
<dbReference type="PANTHER" id="PTHR21660">
    <property type="entry name" value="THIOESTERASE SUPERFAMILY MEMBER-RELATED"/>
    <property type="match status" value="1"/>
</dbReference>
<evidence type="ECO:0000256" key="13">
    <source>
        <dbReference type="ARBA" id="ARBA00052976"/>
    </source>
</evidence>
<evidence type="ECO:0000256" key="7">
    <source>
        <dbReference type="ARBA" id="ARBA00022801"/>
    </source>
</evidence>
<evidence type="ECO:0000256" key="12">
    <source>
        <dbReference type="ARBA" id="ARBA00023242"/>
    </source>
</evidence>
<dbReference type="InterPro" id="IPR039298">
    <property type="entry name" value="ACOT13"/>
</dbReference>
<evidence type="ECO:0000256" key="16">
    <source>
        <dbReference type="ARBA" id="ARBA00067273"/>
    </source>
</evidence>
<evidence type="ECO:0000256" key="9">
    <source>
        <dbReference type="ARBA" id="ARBA00023098"/>
    </source>
</evidence>
<keyword evidence="11" id="KW-0206">Cytoskeleton</keyword>
<dbReference type="InterPro" id="IPR029069">
    <property type="entry name" value="HotDog_dom_sf"/>
</dbReference>
<evidence type="ECO:0000313" key="21">
    <source>
        <dbReference type="Proteomes" id="UP000243459"/>
    </source>
</evidence>
<dbReference type="GO" id="GO:0005739">
    <property type="term" value="C:mitochondrion"/>
    <property type="evidence" value="ECO:0007669"/>
    <property type="project" value="UniProtKB-SubCell"/>
</dbReference>
<evidence type="ECO:0000256" key="4">
    <source>
        <dbReference type="ARBA" id="ARBA00004514"/>
    </source>
</evidence>
<comment type="similarity">
    <text evidence="5">Belongs to the thioesterase PaaI family.</text>
</comment>
<sequence length="159" mass="17492">MDLNEVEKWLQGGDGDDEAMKLEQWEEALACKFFDAFTVKGIHVDLVQRGRLVCSMKVPPRLINDLGNFLHSGAVTSLVDLVGSAVFFSTGSPSSGVSIEISVSYLRPAYLHDEIEIEAKVLRMGKRVGVAMVELREKKTGKLIAQGRHAKYLAVSSKL</sequence>
<comment type="catalytic activity">
    <reaction evidence="13">
        <text>a fatty acyl-CoA + H2O = a fatty acid + CoA + H(+)</text>
        <dbReference type="Rhea" id="RHEA:16781"/>
        <dbReference type="ChEBI" id="CHEBI:15377"/>
        <dbReference type="ChEBI" id="CHEBI:15378"/>
        <dbReference type="ChEBI" id="CHEBI:28868"/>
        <dbReference type="ChEBI" id="CHEBI:57287"/>
        <dbReference type="ChEBI" id="CHEBI:77636"/>
    </reaction>
    <physiologicalReaction direction="left-to-right" evidence="13">
        <dbReference type="Rhea" id="RHEA:16782"/>
    </physiologicalReaction>
</comment>
<evidence type="ECO:0000259" key="19">
    <source>
        <dbReference type="Pfam" id="PF03061"/>
    </source>
</evidence>
<keyword evidence="7" id="KW-0378">Hydrolase</keyword>
<evidence type="ECO:0000256" key="3">
    <source>
        <dbReference type="ARBA" id="ARBA00004186"/>
    </source>
</evidence>
<keyword evidence="12" id="KW-0539">Nucleus</keyword>
<dbReference type="SUPFAM" id="SSF54637">
    <property type="entry name" value="Thioesterase/thiol ester dehydrase-isomerase"/>
    <property type="match status" value="1"/>
</dbReference>
<evidence type="ECO:0000256" key="14">
    <source>
        <dbReference type="ARBA" id="ARBA00058205"/>
    </source>
</evidence>
<evidence type="ECO:0000256" key="8">
    <source>
        <dbReference type="ARBA" id="ARBA00022990"/>
    </source>
</evidence>
<keyword evidence="6" id="KW-0963">Cytoplasm</keyword>
<evidence type="ECO:0000313" key="20">
    <source>
        <dbReference type="EMBL" id="ONK56445.1"/>
    </source>
</evidence>
<evidence type="ECO:0000256" key="10">
    <source>
        <dbReference type="ARBA" id="ARBA00023128"/>
    </source>
</evidence>
<dbReference type="CDD" id="cd03443">
    <property type="entry name" value="PaaI_thioesterase"/>
    <property type="match status" value="1"/>
</dbReference>
<dbReference type="Pfam" id="PF03061">
    <property type="entry name" value="4HBT"/>
    <property type="match status" value="1"/>
</dbReference>
<evidence type="ECO:0000256" key="2">
    <source>
        <dbReference type="ARBA" id="ARBA00004173"/>
    </source>
</evidence>
<gene>
    <name evidence="20" type="ORF">A4U43_C10F8790</name>
</gene>
<keyword evidence="21" id="KW-1185">Reference proteome</keyword>
<feature type="domain" description="Thioesterase" evidence="19">
    <location>
        <begin position="68"/>
        <end position="142"/>
    </location>
</feature>
<dbReference type="InterPro" id="IPR003736">
    <property type="entry name" value="PAAI_dom"/>
</dbReference>
<dbReference type="Gene3D" id="3.10.129.10">
    <property type="entry name" value="Hotdog Thioesterase"/>
    <property type="match status" value="1"/>
</dbReference>
<accession>A0A5P1E4S1</accession>
<proteinExistence type="inferred from homology"/>
<dbReference type="EMBL" id="CM007390">
    <property type="protein sequence ID" value="ONK56445.1"/>
    <property type="molecule type" value="Genomic_DNA"/>
</dbReference>
<dbReference type="GO" id="GO:0047617">
    <property type="term" value="F:fatty acyl-CoA hydrolase activity"/>
    <property type="evidence" value="ECO:0007669"/>
    <property type="project" value="InterPro"/>
</dbReference>
<dbReference type="GO" id="GO:0005819">
    <property type="term" value="C:spindle"/>
    <property type="evidence" value="ECO:0007669"/>
    <property type="project" value="UniProtKB-SubCell"/>
</dbReference>
<comment type="function">
    <text evidence="14">Catalyzes the hydrolysis of acyl-CoAs into free fatty acids and coenzyme A (CoASH), regulating their respective intracellular levels. Has acyl-CoA thioesterase activity towards medium (C12) and long-chain (C18) fatty acyl-CoA substrates. Can also hydrolyze 3-hydroxyphenylacetyl-CoA and 3,4-dihydroxyphenylacetyl-CoA (in vitro). May play a role in controlling adaptive thermogenesis.</text>
</comment>
<dbReference type="GO" id="GO:0006629">
    <property type="term" value="P:lipid metabolic process"/>
    <property type="evidence" value="ECO:0007669"/>
    <property type="project" value="UniProtKB-KW"/>
</dbReference>
<dbReference type="GO" id="GO:0005634">
    <property type="term" value="C:nucleus"/>
    <property type="evidence" value="ECO:0007669"/>
    <property type="project" value="UniProtKB-SubCell"/>
</dbReference>
<dbReference type="GO" id="GO:0005829">
    <property type="term" value="C:cytosol"/>
    <property type="evidence" value="ECO:0007669"/>
    <property type="project" value="UniProtKB-SubCell"/>
</dbReference>
<evidence type="ECO:0000256" key="18">
    <source>
        <dbReference type="ARBA" id="ARBA00083956"/>
    </source>
</evidence>
<dbReference type="AlphaFoldDB" id="A0A5P1E4S1"/>
<keyword evidence="9" id="KW-0443">Lipid metabolism</keyword>
<dbReference type="Proteomes" id="UP000243459">
    <property type="component" value="Chromosome 10"/>
</dbReference>
<keyword evidence="8" id="KW-0007">Acetylation</keyword>
<dbReference type="NCBIfam" id="TIGR00369">
    <property type="entry name" value="unchar_dom_1"/>
    <property type="match status" value="1"/>
</dbReference>
<dbReference type="PANTHER" id="PTHR21660:SF47">
    <property type="entry name" value="F19P19.27 PROTEIN"/>
    <property type="match status" value="1"/>
</dbReference>